<evidence type="ECO:0000313" key="2">
    <source>
        <dbReference type="Proteomes" id="UP001235712"/>
    </source>
</evidence>
<sequence>MTADRATVLAPRLEGLLHDHLGQDLFRLEKDTVGVAGPAMTDTLMRSRPAGPAERPTFKPIFGRAVTQPESAAGMRALGQDVRAALSSAQSAAPDLTGRWPRTGHRYLRDLVLGRDPYRLRLLSGRGMQLLPHVTWTSFAAGVAALPQGPARSGISHLAALTTGRSGYRDRRHAMVLYRRLSVPVALLVSTMVTSALWLGAPFDDDTPDEHILLETLRLLPPSWNLLRLASPEYPALDARIRPGDDLLFLNFLSQRDPALWDEPGRFRPDRWQELDPDTHPGYLPFGHVQERCWGRHLAMPLASMLLRQLRESGYTVDPGQRRARVPLDGLLGVSAVSVVRR</sequence>
<dbReference type="RefSeq" id="WP_307244041.1">
    <property type="nucleotide sequence ID" value="NZ_JAUSQZ010000001.1"/>
</dbReference>
<name>A0ABT9P4R1_9ACTN</name>
<dbReference type="InterPro" id="IPR039983">
    <property type="entry name" value="CYP46A1"/>
</dbReference>
<organism evidence="1 2">
    <name type="scientific">Kineosporia succinea</name>
    <dbReference type="NCBI Taxonomy" id="84632"/>
    <lineage>
        <taxon>Bacteria</taxon>
        <taxon>Bacillati</taxon>
        <taxon>Actinomycetota</taxon>
        <taxon>Actinomycetes</taxon>
        <taxon>Kineosporiales</taxon>
        <taxon>Kineosporiaceae</taxon>
        <taxon>Kineosporia</taxon>
    </lineage>
</organism>
<gene>
    <name evidence="1" type="ORF">J2S57_003430</name>
</gene>
<dbReference type="InterPro" id="IPR036396">
    <property type="entry name" value="Cyt_P450_sf"/>
</dbReference>
<dbReference type="SUPFAM" id="SSF48264">
    <property type="entry name" value="Cytochrome P450"/>
    <property type="match status" value="1"/>
</dbReference>
<reference evidence="1 2" key="1">
    <citation type="submission" date="2023-07" db="EMBL/GenBank/DDBJ databases">
        <title>Sequencing the genomes of 1000 actinobacteria strains.</title>
        <authorList>
            <person name="Klenk H.-P."/>
        </authorList>
    </citation>
    <scope>NUCLEOTIDE SEQUENCE [LARGE SCALE GENOMIC DNA]</scope>
    <source>
        <strain evidence="1 2">DSM 44388</strain>
    </source>
</reference>
<dbReference type="PANTHER" id="PTHR24293:SF0">
    <property type="entry name" value="CYP46A1 PROTEIN-RELATED"/>
    <property type="match status" value="1"/>
</dbReference>
<dbReference type="Gene3D" id="1.10.630.10">
    <property type="entry name" value="Cytochrome P450"/>
    <property type="match status" value="1"/>
</dbReference>
<evidence type="ECO:0000313" key="1">
    <source>
        <dbReference type="EMBL" id="MDP9827681.1"/>
    </source>
</evidence>
<comment type="caution">
    <text evidence="1">The sequence shown here is derived from an EMBL/GenBank/DDBJ whole genome shotgun (WGS) entry which is preliminary data.</text>
</comment>
<proteinExistence type="predicted"/>
<dbReference type="Pfam" id="PF00067">
    <property type="entry name" value="p450"/>
    <property type="match status" value="1"/>
</dbReference>
<evidence type="ECO:0008006" key="3">
    <source>
        <dbReference type="Google" id="ProtNLM"/>
    </source>
</evidence>
<dbReference type="PANTHER" id="PTHR24293">
    <property type="entry name" value="CYTOCHROME P450 FAMILY 46 SUBFAMILY A"/>
    <property type="match status" value="1"/>
</dbReference>
<accession>A0ABT9P4R1</accession>
<dbReference type="EMBL" id="JAUSQZ010000001">
    <property type="protein sequence ID" value="MDP9827681.1"/>
    <property type="molecule type" value="Genomic_DNA"/>
</dbReference>
<dbReference type="Proteomes" id="UP001235712">
    <property type="component" value="Unassembled WGS sequence"/>
</dbReference>
<dbReference type="InterPro" id="IPR001128">
    <property type="entry name" value="Cyt_P450"/>
</dbReference>
<protein>
    <recommendedName>
        <fullName evidence="3">Cytochrome P450</fullName>
    </recommendedName>
</protein>
<keyword evidence="2" id="KW-1185">Reference proteome</keyword>